<dbReference type="OrthoDB" id="1667587at2759"/>
<dbReference type="GO" id="GO:0005774">
    <property type="term" value="C:vacuolar membrane"/>
    <property type="evidence" value="ECO:0007669"/>
    <property type="project" value="UniProtKB-SubCell"/>
</dbReference>
<dbReference type="InterPro" id="IPR048720">
    <property type="entry name" value="PROPPIN"/>
</dbReference>
<keyword evidence="3" id="KW-0677">Repeat</keyword>
<evidence type="ECO:0000256" key="1">
    <source>
        <dbReference type="ARBA" id="ARBA00004148"/>
    </source>
</evidence>
<dbReference type="InterPro" id="IPR015943">
    <property type="entry name" value="WD40/YVTN_repeat-like_dom_sf"/>
</dbReference>
<organism evidence="7 8">
    <name type="scientific">Pyricularia grisea</name>
    <name type="common">Crabgrass-specific blast fungus</name>
    <name type="synonym">Magnaporthe grisea</name>
    <dbReference type="NCBI Taxonomy" id="148305"/>
    <lineage>
        <taxon>Eukaryota</taxon>
        <taxon>Fungi</taxon>
        <taxon>Dikarya</taxon>
        <taxon>Ascomycota</taxon>
        <taxon>Pezizomycotina</taxon>
        <taxon>Sordariomycetes</taxon>
        <taxon>Sordariomycetidae</taxon>
        <taxon>Magnaporthales</taxon>
        <taxon>Pyriculariaceae</taxon>
        <taxon>Pyricularia</taxon>
    </lineage>
</organism>
<evidence type="ECO:0000313" key="7">
    <source>
        <dbReference type="Proteomes" id="UP000515153"/>
    </source>
</evidence>
<feature type="compositionally biased region" description="Low complexity" evidence="6">
    <location>
        <begin position="262"/>
        <end position="280"/>
    </location>
</feature>
<dbReference type="Pfam" id="PF21032">
    <property type="entry name" value="PROPPIN"/>
    <property type="match status" value="1"/>
</dbReference>
<reference evidence="8" key="2">
    <citation type="submission" date="2019-10" db="EMBL/GenBank/DDBJ databases">
        <authorList>
            <consortium name="NCBI Genome Project"/>
        </authorList>
    </citation>
    <scope>NUCLEOTIDE SEQUENCE</scope>
    <source>
        <strain evidence="8">NI907</strain>
    </source>
</reference>
<dbReference type="PANTHER" id="PTHR11227">
    <property type="entry name" value="WD-REPEAT PROTEIN INTERACTING WITH PHOSPHOINOSIDES WIPI -RELATED"/>
    <property type="match status" value="1"/>
</dbReference>
<dbReference type="AlphaFoldDB" id="A0A6P8AZI3"/>
<proteinExistence type="inferred from homology"/>
<evidence type="ECO:0000256" key="6">
    <source>
        <dbReference type="SAM" id="MobiDB-lite"/>
    </source>
</evidence>
<feature type="repeat" description="WD" evidence="5">
    <location>
        <begin position="178"/>
        <end position="206"/>
    </location>
</feature>
<dbReference type="GeneID" id="41965137"/>
<keyword evidence="7" id="KW-1185">Reference proteome</keyword>
<feature type="compositionally biased region" description="Low complexity" evidence="6">
    <location>
        <begin position="298"/>
        <end position="313"/>
    </location>
</feature>
<dbReference type="SUPFAM" id="SSF50978">
    <property type="entry name" value="WD40 repeat-like"/>
    <property type="match status" value="1"/>
</dbReference>
<evidence type="ECO:0000256" key="4">
    <source>
        <dbReference type="ARBA" id="ARBA00025740"/>
    </source>
</evidence>
<keyword evidence="2 5" id="KW-0853">WD repeat</keyword>
<sequence length="443" mass="47712">MNTRPAIEGPPTRTTLSASFNSDSTCFVVGLTYGYAVFMSRDCVMRTTSDLRSGVGIASMRGVSNVIGLVGGGQPARWAPNKLILWNVQANKVYLEISTLLPIRGVQMSMERTIVVLKNSVRVYKFDKKPDLITSYETADNILGLADLSVSGDMLAFPGRTPGQVQLVNFATDTVRIIPAHSSTLAAIRFSPDGRLVATASEKGTLLRVFSTVTGGRVIELRRGLDPAKVFSLRFNPTGTMLACTSDKGTLHLYDIPSSKSGTDNNTGNTGAQTAANTPGVGFSDSDVIVKSPTTKVGNAGNGESSTTNNSSTRWGILGQLPLMPRYFRDVTSFAQITFASVDDSPMPTTSANSPANNAEDLVGVSRRVGSSRNGQPLSSSKDNDYSINIKPNKGEIGWPTEDEIIVIGAGHDARWERFQLVQEQTGERNLVRSGWKRFMTQI</sequence>
<dbReference type="InterPro" id="IPR001680">
    <property type="entry name" value="WD40_rpt"/>
</dbReference>
<evidence type="ECO:0000256" key="5">
    <source>
        <dbReference type="PROSITE-ProRule" id="PRU00221"/>
    </source>
</evidence>
<dbReference type="PROSITE" id="PS50082">
    <property type="entry name" value="WD_REPEATS_2"/>
    <property type="match status" value="1"/>
</dbReference>
<dbReference type="Proteomes" id="UP000515153">
    <property type="component" value="Chromosome VII"/>
</dbReference>
<dbReference type="Gene3D" id="2.130.10.10">
    <property type="entry name" value="YVTN repeat-like/Quinoprotein amine dehydrogenase"/>
    <property type="match status" value="1"/>
</dbReference>
<name>A0A6P8AZI3_PYRGI</name>
<reference evidence="8" key="3">
    <citation type="submission" date="2025-08" db="UniProtKB">
        <authorList>
            <consortium name="RefSeq"/>
        </authorList>
    </citation>
    <scope>IDENTIFICATION</scope>
    <source>
        <strain evidence="8">NI907</strain>
    </source>
</reference>
<feature type="region of interest" description="Disordered" evidence="6">
    <location>
        <begin position="260"/>
        <end position="313"/>
    </location>
</feature>
<comment type="similarity">
    <text evidence="4">Belongs to the WD repeat PROPPIN family.</text>
</comment>
<evidence type="ECO:0000256" key="2">
    <source>
        <dbReference type="ARBA" id="ARBA00022574"/>
    </source>
</evidence>
<gene>
    <name evidence="8" type="ORF">PgNI_10255</name>
</gene>
<evidence type="ECO:0000256" key="3">
    <source>
        <dbReference type="ARBA" id="ARBA00022737"/>
    </source>
</evidence>
<dbReference type="RefSeq" id="XP_030980234.1">
    <property type="nucleotide sequence ID" value="XM_031130229.1"/>
</dbReference>
<dbReference type="InterPro" id="IPR036322">
    <property type="entry name" value="WD40_repeat_dom_sf"/>
</dbReference>
<dbReference type="SMART" id="SM00320">
    <property type="entry name" value="WD40"/>
    <property type="match status" value="2"/>
</dbReference>
<comment type="subcellular location">
    <subcellularLocation>
        <location evidence="1">Vacuole membrane</location>
        <topology evidence="1">Peripheral membrane protein</topology>
    </subcellularLocation>
</comment>
<evidence type="ECO:0000313" key="8">
    <source>
        <dbReference type="RefSeq" id="XP_030980234.1"/>
    </source>
</evidence>
<feature type="compositionally biased region" description="Polar residues" evidence="6">
    <location>
        <begin position="369"/>
        <end position="381"/>
    </location>
</feature>
<dbReference type="KEGG" id="pgri:PgNI_10255"/>
<reference evidence="7 8" key="1">
    <citation type="journal article" date="2019" name="Mol. Biol. Evol.">
        <title>Blast fungal genomes show frequent chromosomal changes, gene gains and losses, and effector gene turnover.</title>
        <authorList>
            <person name="Gomez Luciano L.B."/>
            <person name="Jason Tsai I."/>
            <person name="Chuma I."/>
            <person name="Tosa Y."/>
            <person name="Chen Y.H."/>
            <person name="Li J.Y."/>
            <person name="Li M.Y."/>
            <person name="Jade Lu M.Y."/>
            <person name="Nakayashiki H."/>
            <person name="Li W.H."/>
        </authorList>
    </citation>
    <scope>NUCLEOTIDE SEQUENCE [LARGE SCALE GENOMIC DNA]</scope>
    <source>
        <strain evidence="7 8">NI907</strain>
    </source>
</reference>
<accession>A0A6P8AZI3</accession>
<feature type="region of interest" description="Disordered" evidence="6">
    <location>
        <begin position="368"/>
        <end position="389"/>
    </location>
</feature>
<protein>
    <submittedName>
        <fullName evidence="8">Uncharacterized protein</fullName>
    </submittedName>
</protein>